<dbReference type="Proteomes" id="UP000257080">
    <property type="component" value="Unassembled WGS sequence"/>
</dbReference>
<reference evidence="2 3" key="1">
    <citation type="submission" date="2017-04" db="EMBL/GenBank/DDBJ databases">
        <title>Comparative genome analysis of Subtercola boreus.</title>
        <authorList>
            <person name="Cho Y.-J."/>
            <person name="Cho A."/>
            <person name="Kim O.-S."/>
            <person name="Lee J.-I."/>
        </authorList>
    </citation>
    <scope>NUCLEOTIDE SEQUENCE [LARGE SCALE GENOMIC DNA]</scope>
    <source>
        <strain evidence="2 3">P28004</strain>
    </source>
</reference>
<dbReference type="EMBL" id="NBXE01000008">
    <property type="protein sequence ID" value="RFA28889.1"/>
    <property type="molecule type" value="Genomic_DNA"/>
</dbReference>
<accession>A0A3E0WF89</accession>
<dbReference type="RefSeq" id="WP_116417679.1">
    <property type="nucleotide sequence ID" value="NZ_NBXE01000008.1"/>
</dbReference>
<comment type="caution">
    <text evidence="2">The sequence shown here is derived from an EMBL/GenBank/DDBJ whole genome shotgun (WGS) entry which is preliminary data.</text>
</comment>
<protein>
    <submittedName>
        <fullName evidence="2">Uncharacterized protein</fullName>
    </submittedName>
</protein>
<sequence>MLGRVGTSVCSDITNEFKGDFIVQRNNIHRRVFMVAAGCITAAALGLTGAVSASAAPSASQVALGGSPLRSSVTAVAVVPPGPPTVLYTAMFPGRDSEIFLETVQAGSYGSAKPEQVSYVYDLNDDNVWRKPVIPVSPGATEFSILARDGIVDGQVNTIRLKARAVIGGRVYDSAPSAPVSMYVFGNIDFDYQLKTVVAGDAVTFSWDVRSILHGQRATFEFTDSVTGQYRPVDAVGSVTVSAGFGATVTGSLLVTGESVDSDSRFFSTTATTGPASSGAPFTQTPAPTIVGTPLVGSVLTARAGTWKPLPVSFSYQWNRNGTPIAGATSGQYTLVPDDAAATITVSVTGRTPSGTSATLLSQPTAAVAAKVITGDLGLLFGTAALGQTLFVPTPNLNVAGAAISYQWLRNGIPIAGDTRSRHTVTRADVGYGLSVTVSARKTGYTGLTETSYQTDPIAPAAAD</sequence>
<gene>
    <name evidence="2" type="ORF">B7R25_04055</name>
</gene>
<evidence type="ECO:0000313" key="3">
    <source>
        <dbReference type="Proteomes" id="UP000257080"/>
    </source>
</evidence>
<feature type="transmembrane region" description="Helical" evidence="1">
    <location>
        <begin position="32"/>
        <end position="51"/>
    </location>
</feature>
<evidence type="ECO:0000313" key="2">
    <source>
        <dbReference type="EMBL" id="RFA28889.1"/>
    </source>
</evidence>
<dbReference type="Gene3D" id="2.60.40.2700">
    <property type="match status" value="2"/>
</dbReference>
<proteinExistence type="predicted"/>
<keyword evidence="1" id="KW-0812">Transmembrane</keyword>
<organism evidence="2 3">
    <name type="scientific">Subtercola boreus</name>
    <dbReference type="NCBI Taxonomy" id="120213"/>
    <lineage>
        <taxon>Bacteria</taxon>
        <taxon>Bacillati</taxon>
        <taxon>Actinomycetota</taxon>
        <taxon>Actinomycetes</taxon>
        <taxon>Micrococcales</taxon>
        <taxon>Microbacteriaceae</taxon>
        <taxon>Subtercola</taxon>
    </lineage>
</organism>
<keyword evidence="1" id="KW-1133">Transmembrane helix</keyword>
<keyword evidence="1" id="KW-0472">Membrane</keyword>
<dbReference type="AlphaFoldDB" id="A0A3E0WF89"/>
<name>A0A3E0WF89_9MICO</name>
<evidence type="ECO:0000256" key="1">
    <source>
        <dbReference type="SAM" id="Phobius"/>
    </source>
</evidence>